<dbReference type="InterPro" id="IPR017853">
    <property type="entry name" value="GH"/>
</dbReference>
<organism evidence="2 3">
    <name type="scientific">Burkholderia singularis</name>
    <dbReference type="NCBI Taxonomy" id="1503053"/>
    <lineage>
        <taxon>Bacteria</taxon>
        <taxon>Pseudomonadati</taxon>
        <taxon>Pseudomonadota</taxon>
        <taxon>Betaproteobacteria</taxon>
        <taxon>Burkholderiales</taxon>
        <taxon>Burkholderiaceae</taxon>
        <taxon>Burkholderia</taxon>
        <taxon>pseudomallei group</taxon>
    </lineage>
</organism>
<evidence type="ECO:0000313" key="3">
    <source>
        <dbReference type="Proteomes" id="UP000198460"/>
    </source>
</evidence>
<evidence type="ECO:0000313" key="2">
    <source>
        <dbReference type="EMBL" id="SMF99305.1"/>
    </source>
</evidence>
<dbReference type="Gene3D" id="3.20.20.80">
    <property type="entry name" value="Glycosidases"/>
    <property type="match status" value="1"/>
</dbReference>
<feature type="region of interest" description="Disordered" evidence="1">
    <location>
        <begin position="60"/>
        <end position="150"/>
    </location>
</feature>
<dbReference type="Proteomes" id="UP000198460">
    <property type="component" value="Unassembled WGS sequence"/>
</dbReference>
<sequence length="471" mass="49190">MNHLNITSVRPNQFIRYPKYIPIVFATLFALLLTACGGGDGSNTNSSLAAATPGIVVPASSTSANSTSNSNTSNPIASATPSAPSAASATDTSSTSSTPNAPPSASASDAASASHGSNSHGSGSSTSSSGSGSSSSSTTTPPASSSSTSPAAWVAPFFGTNGHFVATNSVYSSTPLATQASHLTTAGIHVYRQDAYIPDHIDAIADKLIPGLGPNVTVLPMIEANPWVDPSLNGKQPTEETAYAYAYQLSVYAAQKLAGIPMVEFGNEYDLDSHNAPIRGDGVNVSDFDNSTFPIWRGALRGALDGWRSVDTQHKTKLIANATAGWLYFGFLDGLMTGTQPDGTTGHPKITPDVIQWHWYSDGGDIENAVGLTGTYNVLARLKASYNLPIVITEVGVNLSNTEAQAQAYITKTIAELVAARTTYNVIGFNWYELYDDSTGAYGLMTNSGQPKPRYTTMQTAITNATTTTKN</sequence>
<dbReference type="RefSeq" id="WP_143757365.1">
    <property type="nucleotide sequence ID" value="NZ_FXAN01000040.1"/>
</dbReference>
<dbReference type="EMBL" id="FXAN01000040">
    <property type="protein sequence ID" value="SMF99305.1"/>
    <property type="molecule type" value="Genomic_DNA"/>
</dbReference>
<dbReference type="AlphaFoldDB" id="A0A238H283"/>
<proteinExistence type="predicted"/>
<reference evidence="2 3" key="1">
    <citation type="submission" date="2017-04" db="EMBL/GenBank/DDBJ databases">
        <authorList>
            <person name="Afonso C.L."/>
            <person name="Miller P.J."/>
            <person name="Scott M.A."/>
            <person name="Spackman E."/>
            <person name="Goraichik I."/>
            <person name="Dimitrov K.M."/>
            <person name="Suarez D.L."/>
            <person name="Swayne D.E."/>
        </authorList>
    </citation>
    <scope>NUCLEOTIDE SEQUENCE [LARGE SCALE GENOMIC DNA]</scope>
    <source>
        <strain evidence="2">LMG 28154</strain>
    </source>
</reference>
<gene>
    <name evidence="2" type="ORF">BSIN_0035</name>
</gene>
<evidence type="ECO:0000256" key="1">
    <source>
        <dbReference type="SAM" id="MobiDB-lite"/>
    </source>
</evidence>
<dbReference type="SUPFAM" id="SSF51445">
    <property type="entry name" value="(Trans)glycosidases"/>
    <property type="match status" value="1"/>
</dbReference>
<name>A0A238H283_9BURK</name>
<protein>
    <submittedName>
        <fullName evidence="2">Uncharacterized protein</fullName>
    </submittedName>
</protein>
<accession>A0A238H283</accession>